<dbReference type="Gene3D" id="3.30.40.10">
    <property type="entry name" value="Zinc/RING finger domain, C3HC4 (zinc finger)"/>
    <property type="match status" value="1"/>
</dbReference>
<dbReference type="PANTHER" id="PTHR46798">
    <property type="entry name" value="OS09G0511500 PROTEIN"/>
    <property type="match status" value="1"/>
</dbReference>
<evidence type="ECO:0000256" key="2">
    <source>
        <dbReference type="SAM" id="MobiDB-lite"/>
    </source>
</evidence>
<evidence type="ECO:0000313" key="5">
    <source>
        <dbReference type="Proteomes" id="UP000032304"/>
    </source>
</evidence>
<dbReference type="EMBL" id="CM001743">
    <property type="protein sequence ID" value="KJB24363.1"/>
    <property type="molecule type" value="Genomic_DNA"/>
</dbReference>
<evidence type="ECO:0000313" key="4">
    <source>
        <dbReference type="EMBL" id="KJB24363.1"/>
    </source>
</evidence>
<dbReference type="eggNOG" id="ENOG502SJ7I">
    <property type="taxonomic scope" value="Eukaryota"/>
</dbReference>
<dbReference type="InterPro" id="IPR013083">
    <property type="entry name" value="Znf_RING/FYVE/PHD"/>
</dbReference>
<dbReference type="PROSITE" id="PS50089">
    <property type="entry name" value="ZF_RING_2"/>
    <property type="match status" value="1"/>
</dbReference>
<proteinExistence type="predicted"/>
<dbReference type="SMART" id="SM00184">
    <property type="entry name" value="RING"/>
    <property type="match status" value="1"/>
</dbReference>
<dbReference type="STRING" id="29730.A0A0D2PBQ9"/>
<feature type="region of interest" description="Disordered" evidence="2">
    <location>
        <begin position="403"/>
        <end position="422"/>
    </location>
</feature>
<dbReference type="KEGG" id="gra:105791441"/>
<keyword evidence="1" id="KW-0862">Zinc</keyword>
<name>A0A0D2PBQ9_GOSRA</name>
<reference evidence="4 5" key="1">
    <citation type="journal article" date="2012" name="Nature">
        <title>Repeated polyploidization of Gossypium genomes and the evolution of spinnable cotton fibres.</title>
        <authorList>
            <person name="Paterson A.H."/>
            <person name="Wendel J.F."/>
            <person name="Gundlach H."/>
            <person name="Guo H."/>
            <person name="Jenkins J."/>
            <person name="Jin D."/>
            <person name="Llewellyn D."/>
            <person name="Showmaker K.C."/>
            <person name="Shu S."/>
            <person name="Udall J."/>
            <person name="Yoo M.J."/>
            <person name="Byers R."/>
            <person name="Chen W."/>
            <person name="Doron-Faigenboim A."/>
            <person name="Duke M.V."/>
            <person name="Gong L."/>
            <person name="Grimwood J."/>
            <person name="Grover C."/>
            <person name="Grupp K."/>
            <person name="Hu G."/>
            <person name="Lee T.H."/>
            <person name="Li J."/>
            <person name="Lin L."/>
            <person name="Liu T."/>
            <person name="Marler B.S."/>
            <person name="Page J.T."/>
            <person name="Roberts A.W."/>
            <person name="Romanel E."/>
            <person name="Sanders W.S."/>
            <person name="Szadkowski E."/>
            <person name="Tan X."/>
            <person name="Tang H."/>
            <person name="Xu C."/>
            <person name="Wang J."/>
            <person name="Wang Z."/>
            <person name="Zhang D."/>
            <person name="Zhang L."/>
            <person name="Ashrafi H."/>
            <person name="Bedon F."/>
            <person name="Bowers J.E."/>
            <person name="Brubaker C.L."/>
            <person name="Chee P.W."/>
            <person name="Das S."/>
            <person name="Gingle A.R."/>
            <person name="Haigler C.H."/>
            <person name="Harker D."/>
            <person name="Hoffmann L.V."/>
            <person name="Hovav R."/>
            <person name="Jones D.C."/>
            <person name="Lemke C."/>
            <person name="Mansoor S."/>
            <person name="ur Rahman M."/>
            <person name="Rainville L.N."/>
            <person name="Rambani A."/>
            <person name="Reddy U.K."/>
            <person name="Rong J.K."/>
            <person name="Saranga Y."/>
            <person name="Scheffler B.E."/>
            <person name="Scheffler J.A."/>
            <person name="Stelly D.M."/>
            <person name="Triplett B.A."/>
            <person name="Van Deynze A."/>
            <person name="Vaslin M.F."/>
            <person name="Waghmare V.N."/>
            <person name="Walford S.A."/>
            <person name="Wright R.J."/>
            <person name="Zaki E.A."/>
            <person name="Zhang T."/>
            <person name="Dennis E.S."/>
            <person name="Mayer K.F."/>
            <person name="Peterson D.G."/>
            <person name="Rokhsar D.S."/>
            <person name="Wang X."/>
            <person name="Schmutz J."/>
        </authorList>
    </citation>
    <scope>NUCLEOTIDE SEQUENCE [LARGE SCALE GENOMIC DNA]</scope>
</reference>
<dbReference type="GO" id="GO:0008270">
    <property type="term" value="F:zinc ion binding"/>
    <property type="evidence" value="ECO:0007669"/>
    <property type="project" value="UniProtKB-KW"/>
</dbReference>
<dbReference type="PANTHER" id="PTHR46798:SF5">
    <property type="entry name" value="E3 UBIQUITIN-PROTEIN LIGASE RFI2"/>
    <property type="match status" value="1"/>
</dbReference>
<dbReference type="Gramene" id="KJB24363">
    <property type="protein sequence ID" value="KJB24363"/>
    <property type="gene ID" value="B456_004G142300"/>
</dbReference>
<dbReference type="Pfam" id="PF13639">
    <property type="entry name" value="zf-RING_2"/>
    <property type="match status" value="1"/>
</dbReference>
<keyword evidence="5" id="KW-1185">Reference proteome</keyword>
<feature type="domain" description="RING-type" evidence="3">
    <location>
        <begin position="39"/>
        <end position="84"/>
    </location>
</feature>
<dbReference type="SUPFAM" id="SSF57850">
    <property type="entry name" value="RING/U-box"/>
    <property type="match status" value="1"/>
</dbReference>
<keyword evidence="1" id="KW-0479">Metal-binding</keyword>
<dbReference type="AlphaFoldDB" id="A0A0D2PBQ9"/>
<evidence type="ECO:0000256" key="1">
    <source>
        <dbReference type="PROSITE-ProRule" id="PRU00175"/>
    </source>
</evidence>
<organism evidence="4 5">
    <name type="scientific">Gossypium raimondii</name>
    <name type="common">Peruvian cotton</name>
    <name type="synonym">Gossypium klotzschianum subsp. raimondii</name>
    <dbReference type="NCBI Taxonomy" id="29730"/>
    <lineage>
        <taxon>Eukaryota</taxon>
        <taxon>Viridiplantae</taxon>
        <taxon>Streptophyta</taxon>
        <taxon>Embryophyta</taxon>
        <taxon>Tracheophyta</taxon>
        <taxon>Spermatophyta</taxon>
        <taxon>Magnoliopsida</taxon>
        <taxon>eudicotyledons</taxon>
        <taxon>Gunneridae</taxon>
        <taxon>Pentapetalae</taxon>
        <taxon>rosids</taxon>
        <taxon>malvids</taxon>
        <taxon>Malvales</taxon>
        <taxon>Malvaceae</taxon>
        <taxon>Malvoideae</taxon>
        <taxon>Gossypium</taxon>
    </lineage>
</organism>
<dbReference type="GO" id="GO:0004842">
    <property type="term" value="F:ubiquitin-protein transferase activity"/>
    <property type="evidence" value="ECO:0007669"/>
    <property type="project" value="InterPro"/>
</dbReference>
<evidence type="ECO:0000259" key="3">
    <source>
        <dbReference type="PROSITE" id="PS50089"/>
    </source>
</evidence>
<accession>A0A0D2PBQ9</accession>
<dbReference type="OrthoDB" id="8062037at2759"/>
<protein>
    <recommendedName>
        <fullName evidence="3">RING-type domain-containing protein</fullName>
    </recommendedName>
</protein>
<dbReference type="InterPro" id="IPR044274">
    <property type="entry name" value="RFI2"/>
</dbReference>
<dbReference type="Proteomes" id="UP000032304">
    <property type="component" value="Chromosome 4"/>
</dbReference>
<dbReference type="InterPro" id="IPR001841">
    <property type="entry name" value="Znf_RING"/>
</dbReference>
<feature type="region of interest" description="Disordered" evidence="2">
    <location>
        <begin position="246"/>
        <end position="271"/>
    </location>
</feature>
<gene>
    <name evidence="4" type="ORF">B456_004G142300</name>
</gene>
<keyword evidence="1" id="KW-0863">Zinc-finger</keyword>
<sequence length="422" mass="46657">MVRSKASLLDLDHDDHHQLMDGPDGDVSAVPLSSSDISCSICLDLVSDTGGRSRAKLLCGHQFHLDCIGSAFNMKGAMQCPNCRKVEKGQWLYANGSNRSLPELTMEDWNLDDDYYEPVYSEMQQFRAQWCPYGEFTRIGSSSEEVESPSTTYHEIHGHHAIFAEHAAASSVAHSYVAYVGPLPSTTLRNSDSVDDPNFNRHWNILSGHNEIFIPHAFPTIRIQYHSWGRHSPNFSISNSHIGNTDPASVPAAALRSSNGEPDASTVPRLFGHPFPFEHGSSSRGGSSFVSSVFHHHPGSGAHTHDRTWPSLAYYRQQHRFNQQRFNRPGVPALVVPGIRGVAPMTPAVPQPDQTGGFYIYPRSSSSGQNLPEAESSYPNNYIALERERLSHFRTMSRVTGWGAYRPTSGSGSGNRSGNDHR</sequence>